<dbReference type="InterPro" id="IPR010035">
    <property type="entry name" value="Thi_S"/>
</dbReference>
<dbReference type="InterPro" id="IPR003749">
    <property type="entry name" value="ThiS/MoaD-like"/>
</dbReference>
<dbReference type="Proteomes" id="UP000247980">
    <property type="component" value="Unassembled WGS sequence"/>
</dbReference>
<dbReference type="InterPro" id="IPR016155">
    <property type="entry name" value="Mopterin_synth/thiamin_S_b"/>
</dbReference>
<protein>
    <submittedName>
        <fullName evidence="1">Thiamine biosynthesis protein ThiS</fullName>
    </submittedName>
</protein>
<name>A0A2V5ISG2_9MICC</name>
<evidence type="ECO:0000313" key="2">
    <source>
        <dbReference type="Proteomes" id="UP000247980"/>
    </source>
</evidence>
<dbReference type="Gene3D" id="3.10.20.30">
    <property type="match status" value="1"/>
</dbReference>
<dbReference type="SUPFAM" id="SSF54285">
    <property type="entry name" value="MoaD/ThiS"/>
    <property type="match status" value="1"/>
</dbReference>
<dbReference type="PANTHER" id="PTHR34472">
    <property type="entry name" value="SULFUR CARRIER PROTEIN THIS"/>
    <property type="match status" value="1"/>
</dbReference>
<gene>
    <name evidence="1" type="primary">thiS</name>
    <name evidence="1" type="ORF">CVS30_17045</name>
</gene>
<proteinExistence type="predicted"/>
<keyword evidence="2" id="KW-1185">Reference proteome</keyword>
<dbReference type="InterPro" id="IPR012675">
    <property type="entry name" value="Beta-grasp_dom_sf"/>
</dbReference>
<dbReference type="NCBIfam" id="TIGR01683">
    <property type="entry name" value="thiS"/>
    <property type="match status" value="1"/>
</dbReference>
<reference evidence="1 2" key="1">
    <citation type="submission" date="2018-05" db="EMBL/GenBank/DDBJ databases">
        <title>Genetic diversity of glacier-inhabiting Cryobacterium bacteria in China and description of Cryobacterium mengkeensis sp. nov. and Arthrobacter glacialis sp. nov.</title>
        <authorList>
            <person name="Liu Q."/>
            <person name="Xin Y.-H."/>
        </authorList>
    </citation>
    <scope>NUCLEOTIDE SEQUENCE [LARGE SCALE GENOMIC DNA]</scope>
    <source>
        <strain evidence="1 2">B7</strain>
    </source>
</reference>
<dbReference type="AlphaFoldDB" id="A0A2V5ISG2"/>
<dbReference type="EMBL" id="QJVC01000028">
    <property type="protein sequence ID" value="PYI37154.1"/>
    <property type="molecule type" value="Genomic_DNA"/>
</dbReference>
<dbReference type="Pfam" id="PF02597">
    <property type="entry name" value="ThiS"/>
    <property type="match status" value="1"/>
</dbReference>
<sequence length="79" mass="8036">MSNLTLNGTQQPFSAGTTVADLVTALTGRVLLATGQAVDGGRLGVAVARNSDLVPRSQWAATAVQDNDQLEIVTAVQGG</sequence>
<dbReference type="RefSeq" id="WP_110486753.1">
    <property type="nucleotide sequence ID" value="NZ_QJVC01000028.1"/>
</dbReference>
<evidence type="ECO:0000313" key="1">
    <source>
        <dbReference type="EMBL" id="PYI37154.1"/>
    </source>
</evidence>
<dbReference type="PANTHER" id="PTHR34472:SF1">
    <property type="entry name" value="SULFUR CARRIER PROTEIN THIS"/>
    <property type="match status" value="1"/>
</dbReference>
<dbReference type="OrthoDB" id="163636at2"/>
<dbReference type="CDD" id="cd00565">
    <property type="entry name" value="Ubl_ThiS"/>
    <property type="match status" value="1"/>
</dbReference>
<accession>A0A2V5ISG2</accession>
<comment type="caution">
    <text evidence="1">The sequence shown here is derived from an EMBL/GenBank/DDBJ whole genome shotgun (WGS) entry which is preliminary data.</text>
</comment>
<organism evidence="1 2">
    <name type="scientific">Arthrobacter psychrolactophilus</name>
    <dbReference type="NCBI Taxonomy" id="92442"/>
    <lineage>
        <taxon>Bacteria</taxon>
        <taxon>Bacillati</taxon>
        <taxon>Actinomycetota</taxon>
        <taxon>Actinomycetes</taxon>
        <taxon>Micrococcales</taxon>
        <taxon>Micrococcaceae</taxon>
        <taxon>Arthrobacter</taxon>
    </lineage>
</organism>